<proteinExistence type="predicted"/>
<protein>
    <submittedName>
        <fullName evidence="5">Disease resistance protein</fullName>
    </submittedName>
</protein>
<name>A0A392QUU8_9FABA</name>
<organism evidence="5 6">
    <name type="scientific">Trifolium medium</name>
    <dbReference type="NCBI Taxonomy" id="97028"/>
    <lineage>
        <taxon>Eukaryota</taxon>
        <taxon>Viridiplantae</taxon>
        <taxon>Streptophyta</taxon>
        <taxon>Embryophyta</taxon>
        <taxon>Tracheophyta</taxon>
        <taxon>Spermatophyta</taxon>
        <taxon>Magnoliopsida</taxon>
        <taxon>eudicotyledons</taxon>
        <taxon>Gunneridae</taxon>
        <taxon>Pentapetalae</taxon>
        <taxon>rosids</taxon>
        <taxon>fabids</taxon>
        <taxon>Fabales</taxon>
        <taxon>Fabaceae</taxon>
        <taxon>Papilionoideae</taxon>
        <taxon>50 kb inversion clade</taxon>
        <taxon>NPAAA clade</taxon>
        <taxon>Hologalegina</taxon>
        <taxon>IRL clade</taxon>
        <taxon>Trifolieae</taxon>
        <taxon>Trifolium</taxon>
    </lineage>
</organism>
<dbReference type="GO" id="GO:0000166">
    <property type="term" value="F:nucleotide binding"/>
    <property type="evidence" value="ECO:0007669"/>
    <property type="project" value="UniProtKB-KW"/>
</dbReference>
<evidence type="ECO:0000313" key="6">
    <source>
        <dbReference type="Proteomes" id="UP000265520"/>
    </source>
</evidence>
<dbReference type="AlphaFoldDB" id="A0A392QUU8"/>
<keyword evidence="2" id="KW-0547">Nucleotide-binding</keyword>
<keyword evidence="3" id="KW-0611">Plant defense</keyword>
<evidence type="ECO:0000256" key="1">
    <source>
        <dbReference type="ARBA" id="ARBA00022737"/>
    </source>
</evidence>
<evidence type="ECO:0000256" key="3">
    <source>
        <dbReference type="ARBA" id="ARBA00022821"/>
    </source>
</evidence>
<sequence length="87" mass="9859">MAAAFVGEAFLSAFVEELLNKIISHEFLDFFHTKDLDVSLLKKLKITLLSLQAVLNDAEEKQFTNSAVKQWLDELTRAVFDADDLLD</sequence>
<evidence type="ECO:0000256" key="2">
    <source>
        <dbReference type="ARBA" id="ARBA00022741"/>
    </source>
</evidence>
<dbReference type="Gene3D" id="1.20.5.4130">
    <property type="match status" value="1"/>
</dbReference>
<reference evidence="5 6" key="1">
    <citation type="journal article" date="2018" name="Front. Plant Sci.">
        <title>Red Clover (Trifolium pratense) and Zigzag Clover (T. medium) - A Picture of Genomic Similarities and Differences.</title>
        <authorList>
            <person name="Dluhosova J."/>
            <person name="Istvanek J."/>
            <person name="Nedelnik J."/>
            <person name="Repkova J."/>
        </authorList>
    </citation>
    <scope>NUCLEOTIDE SEQUENCE [LARGE SCALE GENOMIC DNA]</scope>
    <source>
        <strain evidence="6">cv. 10/8</strain>
        <tissue evidence="5">Leaf</tissue>
    </source>
</reference>
<accession>A0A392QUU8</accession>
<keyword evidence="6" id="KW-1185">Reference proteome</keyword>
<evidence type="ECO:0000259" key="4">
    <source>
        <dbReference type="Pfam" id="PF18052"/>
    </source>
</evidence>
<comment type="caution">
    <text evidence="5">The sequence shown here is derived from an EMBL/GenBank/DDBJ whole genome shotgun (WGS) entry which is preliminary data.</text>
</comment>
<dbReference type="InterPro" id="IPR041118">
    <property type="entry name" value="Rx_N"/>
</dbReference>
<evidence type="ECO:0000313" key="5">
    <source>
        <dbReference type="EMBL" id="MCI28143.1"/>
    </source>
</evidence>
<feature type="domain" description="Disease resistance N-terminal" evidence="4">
    <location>
        <begin position="11"/>
        <end position="87"/>
    </location>
</feature>
<dbReference type="Pfam" id="PF18052">
    <property type="entry name" value="Rx_N"/>
    <property type="match status" value="1"/>
</dbReference>
<dbReference type="Proteomes" id="UP000265520">
    <property type="component" value="Unassembled WGS sequence"/>
</dbReference>
<dbReference type="GO" id="GO:0006952">
    <property type="term" value="P:defense response"/>
    <property type="evidence" value="ECO:0007669"/>
    <property type="project" value="UniProtKB-KW"/>
</dbReference>
<keyword evidence="1" id="KW-0677">Repeat</keyword>
<dbReference type="EMBL" id="LXQA010163775">
    <property type="protein sequence ID" value="MCI28143.1"/>
    <property type="molecule type" value="Genomic_DNA"/>
</dbReference>